<feature type="coiled-coil region" evidence="1">
    <location>
        <begin position="59"/>
        <end position="134"/>
    </location>
</feature>
<keyword evidence="3" id="KW-0472">Membrane</keyword>
<keyword evidence="1" id="KW-0175">Coiled coil</keyword>
<proteinExistence type="predicted"/>
<feature type="transmembrane region" description="Helical" evidence="3">
    <location>
        <begin position="6"/>
        <end position="32"/>
    </location>
</feature>
<comment type="caution">
    <text evidence="4">The sequence shown here is derived from an EMBL/GenBank/DDBJ whole genome shotgun (WGS) entry which is preliminary data.</text>
</comment>
<feature type="compositionally biased region" description="Polar residues" evidence="2">
    <location>
        <begin position="199"/>
        <end position="211"/>
    </location>
</feature>
<evidence type="ECO:0000256" key="1">
    <source>
        <dbReference type="SAM" id="Coils"/>
    </source>
</evidence>
<accession>A0A9P9L4C1</accession>
<evidence type="ECO:0000313" key="4">
    <source>
        <dbReference type="EMBL" id="KAH7273916.1"/>
    </source>
</evidence>
<keyword evidence="3" id="KW-1133">Transmembrane helix</keyword>
<dbReference type="OrthoDB" id="5095952at2759"/>
<feature type="compositionally biased region" description="Polar residues" evidence="2">
    <location>
        <begin position="252"/>
        <end position="268"/>
    </location>
</feature>
<name>A0A9P9L4C1_FUSSL</name>
<sequence>MAVSELVFWQVGFSIALALVGALLLICSCLLGGRYYKEEAEKNVEKFALVLKHQAELWKQERERREKEYELRLEEQRHKNAAFEQNSEIREDMDDVMEENRVLRSQKDELSHRNEQLEQESARLRMENAGLTVQIAQAKWPGQEVELGFGLGSGPDSGSEPETVVDVEPERPRNFLSTLFGSELPPGSTFSLEEPVQNGPDSSGSHASFPSDSEPGTPPRTELPLSPPDNGQDPRKSNPMDSMVTMGGLLSGSKQRNTWAAHSGSSGPSHEEDDKWKPVSPGQRRTSVS</sequence>
<dbReference type="AlphaFoldDB" id="A0A9P9L4C1"/>
<keyword evidence="3" id="KW-0812">Transmembrane</keyword>
<protein>
    <submittedName>
        <fullName evidence="4">Uncharacterized protein</fullName>
    </submittedName>
</protein>
<dbReference type="Proteomes" id="UP000736672">
    <property type="component" value="Unassembled WGS sequence"/>
</dbReference>
<dbReference type="EMBL" id="JAGTJS010000002">
    <property type="protein sequence ID" value="KAH7273916.1"/>
    <property type="molecule type" value="Genomic_DNA"/>
</dbReference>
<evidence type="ECO:0000313" key="5">
    <source>
        <dbReference type="Proteomes" id="UP000736672"/>
    </source>
</evidence>
<reference evidence="4" key="1">
    <citation type="journal article" date="2021" name="Nat. Commun.">
        <title>Genetic determinants of endophytism in the Arabidopsis root mycobiome.</title>
        <authorList>
            <person name="Mesny F."/>
            <person name="Miyauchi S."/>
            <person name="Thiergart T."/>
            <person name="Pickel B."/>
            <person name="Atanasova L."/>
            <person name="Karlsson M."/>
            <person name="Huettel B."/>
            <person name="Barry K.W."/>
            <person name="Haridas S."/>
            <person name="Chen C."/>
            <person name="Bauer D."/>
            <person name="Andreopoulos W."/>
            <person name="Pangilinan J."/>
            <person name="LaButti K."/>
            <person name="Riley R."/>
            <person name="Lipzen A."/>
            <person name="Clum A."/>
            <person name="Drula E."/>
            <person name="Henrissat B."/>
            <person name="Kohler A."/>
            <person name="Grigoriev I.V."/>
            <person name="Martin F.M."/>
            <person name="Hacquard S."/>
        </authorList>
    </citation>
    <scope>NUCLEOTIDE SEQUENCE</scope>
    <source>
        <strain evidence="4">FSSC 5 MPI-SDFR-AT-0091</strain>
    </source>
</reference>
<organism evidence="4 5">
    <name type="scientific">Fusarium solani</name>
    <name type="common">Filamentous fungus</name>
    <dbReference type="NCBI Taxonomy" id="169388"/>
    <lineage>
        <taxon>Eukaryota</taxon>
        <taxon>Fungi</taxon>
        <taxon>Dikarya</taxon>
        <taxon>Ascomycota</taxon>
        <taxon>Pezizomycotina</taxon>
        <taxon>Sordariomycetes</taxon>
        <taxon>Hypocreomycetidae</taxon>
        <taxon>Hypocreales</taxon>
        <taxon>Nectriaceae</taxon>
        <taxon>Fusarium</taxon>
        <taxon>Fusarium solani species complex</taxon>
    </lineage>
</organism>
<feature type="region of interest" description="Disordered" evidence="2">
    <location>
        <begin position="146"/>
        <end position="289"/>
    </location>
</feature>
<gene>
    <name evidence="4" type="ORF">B0J15DRAFT_113919</name>
</gene>
<keyword evidence="5" id="KW-1185">Reference proteome</keyword>
<evidence type="ECO:0000256" key="2">
    <source>
        <dbReference type="SAM" id="MobiDB-lite"/>
    </source>
</evidence>
<evidence type="ECO:0000256" key="3">
    <source>
        <dbReference type="SAM" id="Phobius"/>
    </source>
</evidence>